<dbReference type="InterPro" id="IPR050808">
    <property type="entry name" value="Phage_Integrase"/>
</dbReference>
<evidence type="ECO:0000256" key="2">
    <source>
        <dbReference type="ARBA" id="ARBA00022908"/>
    </source>
</evidence>
<keyword evidence="3" id="KW-0238">DNA-binding</keyword>
<keyword evidence="2" id="KW-0229">DNA integration</keyword>
<keyword evidence="4" id="KW-0233">DNA recombination</keyword>
<proteinExistence type="inferred from homology"/>
<sequence length="412" mass="47131">MRLTDKQIKALKPREKDFKQADGQGLYLLVTKKGHKYWRLKYRFNGKEKLLSIGVYPEISLKEARAKTAEAKAALAEGNDPSIVKKQRARAAEVHTFEQLAREWFEVKRKDVAPTTEKRMLSMIDNWIVPYLGRFEAAKMGPLDVLEAIKIAEAQGKNDTAHRMRETCSQIFRYGIITQVCKHDPARDLIGALEKNRPQHYSAVTDPDAAGRLMADIELFEGTVIVKTALACSAYWFCRPIEVRSLEWSDVDFEGALITIPASRMKLRRDHIIPLATQSLALLEALKPITGRSKYVFPSARGNSRCMSENAVRVALRTMGYTKEMMTSHGFRAMARTLLDEELGYRVEWIEHQLAHEVRDANGRAYNRTSFLNQRREMMQSWADYIDSLREMKKQGVTIQRSFGAEHQSSSE</sequence>
<reference evidence="6 7" key="1">
    <citation type="submission" date="2019-01" db="EMBL/GenBank/DDBJ databases">
        <authorList>
            <person name="Chen W.-M."/>
        </authorList>
    </citation>
    <scope>NUCLEOTIDE SEQUENCE [LARGE SCALE GENOMIC DNA]</scope>
    <source>
        <strain evidence="6 7">HPM-16</strain>
    </source>
</reference>
<dbReference type="Gene3D" id="3.30.160.390">
    <property type="entry name" value="Integrase, DNA-binding domain"/>
    <property type="match status" value="1"/>
</dbReference>
<dbReference type="CDD" id="cd00801">
    <property type="entry name" value="INT_P4_C"/>
    <property type="match status" value="1"/>
</dbReference>
<evidence type="ECO:0000256" key="1">
    <source>
        <dbReference type="ARBA" id="ARBA00008857"/>
    </source>
</evidence>
<dbReference type="InterPro" id="IPR010998">
    <property type="entry name" value="Integrase_recombinase_N"/>
</dbReference>
<dbReference type="SUPFAM" id="SSF56349">
    <property type="entry name" value="DNA breaking-rejoining enzymes"/>
    <property type="match status" value="1"/>
</dbReference>
<evidence type="ECO:0000313" key="6">
    <source>
        <dbReference type="EMBL" id="RVU32671.1"/>
    </source>
</evidence>
<gene>
    <name evidence="6" type="ORF">EOE65_03175</name>
</gene>
<feature type="domain" description="Tyr recombinase" evidence="5">
    <location>
        <begin position="200"/>
        <end position="379"/>
    </location>
</feature>
<dbReference type="InterPro" id="IPR038488">
    <property type="entry name" value="Integrase_DNA-bd_sf"/>
</dbReference>
<dbReference type="Pfam" id="PF13356">
    <property type="entry name" value="Arm-DNA-bind_3"/>
    <property type="match status" value="1"/>
</dbReference>
<evidence type="ECO:0000313" key="7">
    <source>
        <dbReference type="Proteomes" id="UP000282818"/>
    </source>
</evidence>
<evidence type="ECO:0000259" key="5">
    <source>
        <dbReference type="PROSITE" id="PS51898"/>
    </source>
</evidence>
<dbReference type="Pfam" id="PF00589">
    <property type="entry name" value="Phage_integrase"/>
    <property type="match status" value="1"/>
</dbReference>
<dbReference type="InterPro" id="IPR013762">
    <property type="entry name" value="Integrase-like_cat_sf"/>
</dbReference>
<evidence type="ECO:0000256" key="4">
    <source>
        <dbReference type="ARBA" id="ARBA00023172"/>
    </source>
</evidence>
<dbReference type="Gene3D" id="1.10.443.10">
    <property type="entry name" value="Intergrase catalytic core"/>
    <property type="match status" value="1"/>
</dbReference>
<dbReference type="PANTHER" id="PTHR30629">
    <property type="entry name" value="PROPHAGE INTEGRASE"/>
    <property type="match status" value="1"/>
</dbReference>
<dbReference type="GO" id="GO:0006310">
    <property type="term" value="P:DNA recombination"/>
    <property type="evidence" value="ECO:0007669"/>
    <property type="project" value="UniProtKB-KW"/>
</dbReference>
<dbReference type="PANTHER" id="PTHR30629:SF2">
    <property type="entry name" value="PROPHAGE INTEGRASE INTS-RELATED"/>
    <property type="match status" value="1"/>
</dbReference>
<protein>
    <submittedName>
        <fullName evidence="6">DUF4102 domain-containing protein</fullName>
    </submittedName>
</protein>
<comment type="similarity">
    <text evidence="1">Belongs to the 'phage' integrase family.</text>
</comment>
<dbReference type="GO" id="GO:0003677">
    <property type="term" value="F:DNA binding"/>
    <property type="evidence" value="ECO:0007669"/>
    <property type="project" value="UniProtKB-KW"/>
</dbReference>
<dbReference type="AlphaFoldDB" id="A0A437QDT5"/>
<dbReference type="InterPro" id="IPR011010">
    <property type="entry name" value="DNA_brk_join_enz"/>
</dbReference>
<dbReference type="Gene3D" id="1.10.150.130">
    <property type="match status" value="1"/>
</dbReference>
<dbReference type="GO" id="GO:0015074">
    <property type="term" value="P:DNA integration"/>
    <property type="evidence" value="ECO:0007669"/>
    <property type="project" value="UniProtKB-KW"/>
</dbReference>
<comment type="caution">
    <text evidence="6">The sequence shown here is derived from an EMBL/GenBank/DDBJ whole genome shotgun (WGS) entry which is preliminary data.</text>
</comment>
<dbReference type="PROSITE" id="PS51898">
    <property type="entry name" value="TYR_RECOMBINASE"/>
    <property type="match status" value="1"/>
</dbReference>
<dbReference type="Proteomes" id="UP000282818">
    <property type="component" value="Unassembled WGS sequence"/>
</dbReference>
<dbReference type="InterPro" id="IPR053876">
    <property type="entry name" value="Phage_int_M"/>
</dbReference>
<dbReference type="InterPro" id="IPR025166">
    <property type="entry name" value="Integrase_DNA_bind_dom"/>
</dbReference>
<dbReference type="InterPro" id="IPR002104">
    <property type="entry name" value="Integrase_catalytic"/>
</dbReference>
<evidence type="ECO:0000256" key="3">
    <source>
        <dbReference type="ARBA" id="ARBA00023125"/>
    </source>
</evidence>
<name>A0A437QDT5_9GAMM</name>
<organism evidence="6 7">
    <name type="scientific">Neptunomonas marina</name>
    <dbReference type="NCBI Taxonomy" id="1815562"/>
    <lineage>
        <taxon>Bacteria</taxon>
        <taxon>Pseudomonadati</taxon>
        <taxon>Pseudomonadota</taxon>
        <taxon>Gammaproteobacteria</taxon>
        <taxon>Oceanospirillales</taxon>
        <taxon>Oceanospirillaceae</taxon>
        <taxon>Neptunomonas</taxon>
    </lineage>
</organism>
<accession>A0A437QDT5</accession>
<dbReference type="RefSeq" id="WP_127692839.1">
    <property type="nucleotide sequence ID" value="NZ_SACQ01000001.1"/>
</dbReference>
<keyword evidence="7" id="KW-1185">Reference proteome</keyword>
<dbReference type="Pfam" id="PF22022">
    <property type="entry name" value="Phage_int_M"/>
    <property type="match status" value="1"/>
</dbReference>
<dbReference type="EMBL" id="SACQ01000001">
    <property type="protein sequence ID" value="RVU32671.1"/>
    <property type="molecule type" value="Genomic_DNA"/>
</dbReference>